<gene>
    <name evidence="3" type="ORF">B9G79_16850</name>
</gene>
<feature type="domain" description="Fumarylacetoacetase N-terminal" evidence="2">
    <location>
        <begin position="1"/>
        <end position="79"/>
    </location>
</feature>
<dbReference type="GO" id="GO:0003824">
    <property type="term" value="F:catalytic activity"/>
    <property type="evidence" value="ECO:0007669"/>
    <property type="project" value="InterPro"/>
</dbReference>
<dbReference type="Gene3D" id="3.90.850.10">
    <property type="entry name" value="Fumarylacetoacetase-like, C-terminal domain"/>
    <property type="match status" value="1"/>
</dbReference>
<accession>A0A1Z3NCE4</accession>
<dbReference type="InterPro" id="IPR041072">
    <property type="entry name" value="FAA_hydro_N"/>
</dbReference>
<protein>
    <submittedName>
        <fullName evidence="3">2-keto-4-pentenoate hydratase</fullName>
    </submittedName>
</protein>
<feature type="domain" description="Fumarylacetoacetase-like C-terminal" evidence="1">
    <location>
        <begin position="83"/>
        <end position="311"/>
    </location>
</feature>
<dbReference type="Pfam" id="PF18288">
    <property type="entry name" value="FAA_hydro_N_2"/>
    <property type="match status" value="1"/>
</dbReference>
<evidence type="ECO:0000313" key="3">
    <source>
        <dbReference type="EMBL" id="ASD65116.1"/>
    </source>
</evidence>
<dbReference type="Pfam" id="PF01557">
    <property type="entry name" value="FAA_hydrolase"/>
    <property type="match status" value="1"/>
</dbReference>
<sequence>MKLGSLKSSQSMDGELCVISRDLKTAVKATAIAPSLREAMEKWSEKEASLKKLSDDLNAGKAAGAFAVKEGDFHSALPRTWLFADGSAFIYHIKLVRMARKAPLPETLSTVPLMYQGECGQFLAPTEDIPQRDFAHGTDFEGEVGVVTDFVPMGVTPDEALKYIRLYVLINDVSLRGLIPEELAAGFGFFQSKPASALAPFAVTADELGEALKDGRIHLPLNVKYNGEFFGKANAGAMHFHFGQLIAHAAKTRNLAAGSVIGSGTVSNEDHANGSSCLAEKRMIEQIETGAIKTPFMKSGDTVEMEMFNAKGESIFGRIFQKVKAV</sequence>
<dbReference type="RefSeq" id="WP_088566523.1">
    <property type="nucleotide sequence ID" value="NZ_CP020946.1"/>
</dbReference>
<dbReference type="InterPro" id="IPR011234">
    <property type="entry name" value="Fumarylacetoacetase-like_C"/>
</dbReference>
<dbReference type="OrthoDB" id="5289642at2"/>
<proteinExistence type="predicted"/>
<evidence type="ECO:0000313" key="4">
    <source>
        <dbReference type="Proteomes" id="UP000197003"/>
    </source>
</evidence>
<evidence type="ECO:0000259" key="2">
    <source>
        <dbReference type="Pfam" id="PF18288"/>
    </source>
</evidence>
<dbReference type="InterPro" id="IPR036663">
    <property type="entry name" value="Fumarylacetoacetase_C_sf"/>
</dbReference>
<name>A0A1Z3NCE4_BDEBC</name>
<dbReference type="SUPFAM" id="SSF56529">
    <property type="entry name" value="FAH"/>
    <property type="match status" value="1"/>
</dbReference>
<dbReference type="PANTHER" id="PTHR43211">
    <property type="entry name" value="FUMARYLACETOACETATE HYDROLASE"/>
    <property type="match status" value="1"/>
</dbReference>
<dbReference type="Proteomes" id="UP000197003">
    <property type="component" value="Chromosome"/>
</dbReference>
<reference evidence="3 4" key="1">
    <citation type="submission" date="2017-04" db="EMBL/GenBank/DDBJ databases">
        <title>Whole genome sequence of Bdellovibrio bacteriovorus strain SSB218315.</title>
        <authorList>
            <person name="Oyedara O."/>
            <person name="Rodriguez-Perez M.A."/>
        </authorList>
    </citation>
    <scope>NUCLEOTIDE SEQUENCE [LARGE SCALE GENOMIC DNA]</scope>
    <source>
        <strain evidence="3 4">SSB218315</strain>
    </source>
</reference>
<evidence type="ECO:0000259" key="1">
    <source>
        <dbReference type="Pfam" id="PF01557"/>
    </source>
</evidence>
<dbReference type="EMBL" id="CP020946">
    <property type="protein sequence ID" value="ASD65116.1"/>
    <property type="molecule type" value="Genomic_DNA"/>
</dbReference>
<dbReference type="AlphaFoldDB" id="A0A1Z3NCE4"/>
<dbReference type="PANTHER" id="PTHR43211:SF1">
    <property type="entry name" value="BLL6422 PROTEIN"/>
    <property type="match status" value="1"/>
</dbReference>
<organism evidence="3 4">
    <name type="scientific">Bdellovibrio bacteriovorus</name>
    <dbReference type="NCBI Taxonomy" id="959"/>
    <lineage>
        <taxon>Bacteria</taxon>
        <taxon>Pseudomonadati</taxon>
        <taxon>Bdellovibrionota</taxon>
        <taxon>Bdellovibrionia</taxon>
        <taxon>Bdellovibrionales</taxon>
        <taxon>Pseudobdellovibrionaceae</taxon>
        <taxon>Bdellovibrio</taxon>
    </lineage>
</organism>